<dbReference type="InterPro" id="IPR009071">
    <property type="entry name" value="HMG_box_dom"/>
</dbReference>
<dbReference type="Pfam" id="PF00505">
    <property type="entry name" value="HMG_box"/>
    <property type="match status" value="1"/>
</dbReference>
<gene>
    <name evidence="5" type="ORF">MNOR_LOCUS19786</name>
</gene>
<feature type="compositionally biased region" description="Basic residues" evidence="3">
    <location>
        <begin position="78"/>
        <end position="87"/>
    </location>
</feature>
<feature type="compositionally biased region" description="Low complexity" evidence="3">
    <location>
        <begin position="346"/>
        <end position="364"/>
    </location>
</feature>
<dbReference type="Proteomes" id="UP001497623">
    <property type="component" value="Unassembled WGS sequence"/>
</dbReference>
<dbReference type="InterPro" id="IPR050342">
    <property type="entry name" value="HMGB"/>
</dbReference>
<dbReference type="PANTHER" id="PTHR48112:SF22">
    <property type="entry name" value="MITOCHONDRIAL TRANSCRIPTION FACTOR A, ISOFORM B"/>
    <property type="match status" value="1"/>
</dbReference>
<evidence type="ECO:0000256" key="3">
    <source>
        <dbReference type="SAM" id="MobiDB-lite"/>
    </source>
</evidence>
<evidence type="ECO:0000256" key="2">
    <source>
        <dbReference type="PROSITE-ProRule" id="PRU00267"/>
    </source>
</evidence>
<keyword evidence="6" id="KW-1185">Reference proteome</keyword>
<proteinExistence type="predicted"/>
<evidence type="ECO:0000313" key="6">
    <source>
        <dbReference type="Proteomes" id="UP001497623"/>
    </source>
</evidence>
<feature type="region of interest" description="Disordered" evidence="3">
    <location>
        <begin position="193"/>
        <end position="224"/>
    </location>
</feature>
<keyword evidence="2" id="KW-0539">Nucleus</keyword>
<accession>A0AAV2R470</accession>
<dbReference type="Gene3D" id="1.10.30.10">
    <property type="entry name" value="High mobility group box domain"/>
    <property type="match status" value="1"/>
</dbReference>
<sequence length="416" mass="46166">MSGPTSQTDLLKILAAGGNTGIGGGMAGGLPGLGGLAAATQARQNGSQLMRQYEALLAAQGIQSQSRPQPVIPPPGPTRRRKKKRRRQPDMPKKACTPFMHFCAYFKRKLMEEGKEFPQFADFGKRAGELWRNMGDVEKQQFVELSEKDRQRYIKDMKEYEERKLAEKERERELQVQRDKELQVLREKELEKLQKQQREQMQHQQKQMENHQKQQSQNPNPMMNMINPLNPLMMTLMNQSLMQTMMANPELMKSVYSEAARNYYLESLKNFYQNPNSPSNGNSVPVSSSNGNGGINSLVDLQASLHSQSNPPPNHMTSNPLASMGMNLNLLSLMASGQLSAVPTSTATSISSTSPRGSSPPHSTVTTSKPLLTPKTSFSTLSHHLSANSLVQAALDLSSGRPTEGRGTCSSDEENY</sequence>
<feature type="region of interest" description="Disordered" evidence="3">
    <location>
        <begin position="346"/>
        <end position="372"/>
    </location>
</feature>
<dbReference type="EMBL" id="CAXKWB010014901">
    <property type="protein sequence ID" value="CAL4112080.1"/>
    <property type="molecule type" value="Genomic_DNA"/>
</dbReference>
<organism evidence="5 6">
    <name type="scientific">Meganyctiphanes norvegica</name>
    <name type="common">Northern krill</name>
    <name type="synonym">Thysanopoda norvegica</name>
    <dbReference type="NCBI Taxonomy" id="48144"/>
    <lineage>
        <taxon>Eukaryota</taxon>
        <taxon>Metazoa</taxon>
        <taxon>Ecdysozoa</taxon>
        <taxon>Arthropoda</taxon>
        <taxon>Crustacea</taxon>
        <taxon>Multicrustacea</taxon>
        <taxon>Malacostraca</taxon>
        <taxon>Eumalacostraca</taxon>
        <taxon>Eucarida</taxon>
        <taxon>Euphausiacea</taxon>
        <taxon>Euphausiidae</taxon>
        <taxon>Meganyctiphanes</taxon>
    </lineage>
</organism>
<feature type="DNA-binding region" description="HMG box" evidence="2">
    <location>
        <begin position="92"/>
        <end position="161"/>
    </location>
</feature>
<dbReference type="PANTHER" id="PTHR48112">
    <property type="entry name" value="HIGH MOBILITY GROUP PROTEIN DSP1"/>
    <property type="match status" value="1"/>
</dbReference>
<feature type="region of interest" description="Disordered" evidence="3">
    <location>
        <begin position="275"/>
        <end position="297"/>
    </location>
</feature>
<feature type="region of interest" description="Disordered" evidence="3">
    <location>
        <begin position="395"/>
        <end position="416"/>
    </location>
</feature>
<dbReference type="InterPro" id="IPR036910">
    <property type="entry name" value="HMG_box_dom_sf"/>
</dbReference>
<dbReference type="AlphaFoldDB" id="A0AAV2R470"/>
<evidence type="ECO:0000256" key="1">
    <source>
        <dbReference type="ARBA" id="ARBA00023125"/>
    </source>
</evidence>
<reference evidence="5 6" key="1">
    <citation type="submission" date="2024-05" db="EMBL/GenBank/DDBJ databases">
        <authorList>
            <person name="Wallberg A."/>
        </authorList>
    </citation>
    <scope>NUCLEOTIDE SEQUENCE [LARGE SCALE GENOMIC DNA]</scope>
</reference>
<dbReference type="GO" id="GO:0005634">
    <property type="term" value="C:nucleus"/>
    <property type="evidence" value="ECO:0007669"/>
    <property type="project" value="UniProtKB-UniRule"/>
</dbReference>
<keyword evidence="1 2" id="KW-0238">DNA-binding</keyword>
<dbReference type="SMART" id="SM00398">
    <property type="entry name" value="HMG"/>
    <property type="match status" value="1"/>
</dbReference>
<evidence type="ECO:0000313" key="5">
    <source>
        <dbReference type="EMBL" id="CAL4112080.1"/>
    </source>
</evidence>
<feature type="compositionally biased region" description="Basic and acidic residues" evidence="3">
    <location>
        <begin position="193"/>
        <end position="212"/>
    </location>
</feature>
<feature type="compositionally biased region" description="Low complexity" evidence="3">
    <location>
        <begin position="213"/>
        <end position="224"/>
    </location>
</feature>
<protein>
    <recommendedName>
        <fullName evidence="4">HMG box domain-containing protein</fullName>
    </recommendedName>
</protein>
<dbReference type="PROSITE" id="PS50118">
    <property type="entry name" value="HMG_BOX_2"/>
    <property type="match status" value="1"/>
</dbReference>
<name>A0AAV2R470_MEGNR</name>
<dbReference type="SUPFAM" id="SSF47095">
    <property type="entry name" value="HMG-box"/>
    <property type="match status" value="1"/>
</dbReference>
<feature type="region of interest" description="Disordered" evidence="3">
    <location>
        <begin position="60"/>
        <end position="94"/>
    </location>
</feature>
<evidence type="ECO:0000259" key="4">
    <source>
        <dbReference type="PROSITE" id="PS50118"/>
    </source>
</evidence>
<feature type="domain" description="HMG box" evidence="4">
    <location>
        <begin position="92"/>
        <end position="161"/>
    </location>
</feature>
<comment type="caution">
    <text evidence="5">The sequence shown here is derived from an EMBL/GenBank/DDBJ whole genome shotgun (WGS) entry which is preliminary data.</text>
</comment>
<feature type="compositionally biased region" description="Low complexity" evidence="3">
    <location>
        <begin position="275"/>
        <end position="290"/>
    </location>
</feature>
<dbReference type="GO" id="GO:0003677">
    <property type="term" value="F:DNA binding"/>
    <property type="evidence" value="ECO:0007669"/>
    <property type="project" value="UniProtKB-UniRule"/>
</dbReference>